<dbReference type="Proteomes" id="UP000092993">
    <property type="component" value="Unassembled WGS sequence"/>
</dbReference>
<gene>
    <name evidence="1" type="ORF">A0H81_00659</name>
</gene>
<reference evidence="1 2" key="1">
    <citation type="submission" date="2016-03" db="EMBL/GenBank/DDBJ databases">
        <title>Whole genome sequencing of Grifola frondosa 9006-11.</title>
        <authorList>
            <person name="Min B."/>
            <person name="Park H."/>
            <person name="Kim J.-G."/>
            <person name="Cho H."/>
            <person name="Oh Y.-L."/>
            <person name="Kong W.-S."/>
            <person name="Choi I.-G."/>
        </authorList>
    </citation>
    <scope>NUCLEOTIDE SEQUENCE [LARGE SCALE GENOMIC DNA]</scope>
    <source>
        <strain evidence="1 2">9006-11</strain>
    </source>
</reference>
<comment type="caution">
    <text evidence="1">The sequence shown here is derived from an EMBL/GenBank/DDBJ whole genome shotgun (WGS) entry which is preliminary data.</text>
</comment>
<proteinExistence type="predicted"/>
<sequence length="81" mass="9031">MSHCAKSHKEAVENAKIPHGNDNAGNVLFVESEEIGSCGEIFTAAIGRKLSVYKANISYRRLAIPVRDDIFAARQDHFCRR</sequence>
<protein>
    <submittedName>
        <fullName evidence="1">Uncharacterized protein</fullName>
    </submittedName>
</protein>
<evidence type="ECO:0000313" key="1">
    <source>
        <dbReference type="EMBL" id="OBZ79406.1"/>
    </source>
</evidence>
<organism evidence="1 2">
    <name type="scientific">Grifola frondosa</name>
    <name type="common">Maitake</name>
    <name type="synonym">Polyporus frondosus</name>
    <dbReference type="NCBI Taxonomy" id="5627"/>
    <lineage>
        <taxon>Eukaryota</taxon>
        <taxon>Fungi</taxon>
        <taxon>Dikarya</taxon>
        <taxon>Basidiomycota</taxon>
        <taxon>Agaricomycotina</taxon>
        <taxon>Agaricomycetes</taxon>
        <taxon>Polyporales</taxon>
        <taxon>Grifolaceae</taxon>
        <taxon>Grifola</taxon>
    </lineage>
</organism>
<dbReference type="EMBL" id="LUGG01000001">
    <property type="protein sequence ID" value="OBZ79406.1"/>
    <property type="molecule type" value="Genomic_DNA"/>
</dbReference>
<evidence type="ECO:0000313" key="2">
    <source>
        <dbReference type="Proteomes" id="UP000092993"/>
    </source>
</evidence>
<keyword evidence="2" id="KW-1185">Reference proteome</keyword>
<accession>A0A1C7MSQ7</accession>
<dbReference type="AlphaFoldDB" id="A0A1C7MSQ7"/>
<name>A0A1C7MSQ7_GRIFR</name>